<feature type="region of interest" description="Disordered" evidence="4">
    <location>
        <begin position="119"/>
        <end position="146"/>
    </location>
</feature>
<keyword evidence="3" id="KW-0687">Ribonucleoprotein</keyword>
<comment type="caution">
    <text evidence="6">The sequence shown here is derived from an EMBL/GenBank/DDBJ whole genome shotgun (WGS) entry which is preliminary data.</text>
</comment>
<evidence type="ECO:0000313" key="6">
    <source>
        <dbReference type="EMBL" id="PAV22588.1"/>
    </source>
</evidence>
<proteinExistence type="inferred from homology"/>
<dbReference type="InParanoid" id="A0A286USN2"/>
<evidence type="ECO:0000256" key="3">
    <source>
        <dbReference type="ARBA" id="ARBA00023274"/>
    </source>
</evidence>
<dbReference type="InterPro" id="IPR029004">
    <property type="entry name" value="Ribosomal_eL28/Mak16"/>
</dbReference>
<protein>
    <submittedName>
        <fullName evidence="6">60s ribosomal l28</fullName>
    </submittedName>
</protein>
<dbReference type="GO" id="GO:1990904">
    <property type="term" value="C:ribonucleoprotein complex"/>
    <property type="evidence" value="ECO:0007669"/>
    <property type="project" value="UniProtKB-KW"/>
</dbReference>
<name>A0A286USN2_9AGAM</name>
<dbReference type="GO" id="GO:0003735">
    <property type="term" value="F:structural constituent of ribosome"/>
    <property type="evidence" value="ECO:0007669"/>
    <property type="project" value="InterPro"/>
</dbReference>
<evidence type="ECO:0000259" key="5">
    <source>
        <dbReference type="Pfam" id="PF01778"/>
    </source>
</evidence>
<comment type="similarity">
    <text evidence="1">Belongs to the eukaryotic ribosomal protein eL28 family.</text>
</comment>
<dbReference type="OrthoDB" id="338850at2759"/>
<dbReference type="GO" id="GO:0005840">
    <property type="term" value="C:ribosome"/>
    <property type="evidence" value="ECO:0007669"/>
    <property type="project" value="UniProtKB-KW"/>
</dbReference>
<dbReference type="PANTHER" id="PTHR10544">
    <property type="entry name" value="60S RIBOSOMAL PROTEIN L28"/>
    <property type="match status" value="1"/>
</dbReference>
<dbReference type="STRING" id="2282107.A0A286USN2"/>
<dbReference type="AlphaFoldDB" id="A0A286USN2"/>
<organism evidence="6 7">
    <name type="scientific">Pyrrhoderma noxium</name>
    <dbReference type="NCBI Taxonomy" id="2282107"/>
    <lineage>
        <taxon>Eukaryota</taxon>
        <taxon>Fungi</taxon>
        <taxon>Dikarya</taxon>
        <taxon>Basidiomycota</taxon>
        <taxon>Agaricomycotina</taxon>
        <taxon>Agaricomycetes</taxon>
        <taxon>Hymenochaetales</taxon>
        <taxon>Hymenochaetaceae</taxon>
        <taxon>Pyrrhoderma</taxon>
    </lineage>
</organism>
<dbReference type="GO" id="GO:0006412">
    <property type="term" value="P:translation"/>
    <property type="evidence" value="ECO:0007669"/>
    <property type="project" value="InterPro"/>
</dbReference>
<dbReference type="InterPro" id="IPR002672">
    <property type="entry name" value="Ribosomal_eL28"/>
</dbReference>
<reference evidence="6 7" key="1">
    <citation type="journal article" date="2017" name="Mol. Ecol.">
        <title>Comparative and population genomic landscape of Phellinus noxius: A hypervariable fungus causing root rot in trees.</title>
        <authorList>
            <person name="Chung C.L."/>
            <person name="Lee T.J."/>
            <person name="Akiba M."/>
            <person name="Lee H.H."/>
            <person name="Kuo T.H."/>
            <person name="Liu D."/>
            <person name="Ke H.M."/>
            <person name="Yokoi T."/>
            <person name="Roa M.B."/>
            <person name="Lu M.J."/>
            <person name="Chang Y.Y."/>
            <person name="Ann P.J."/>
            <person name="Tsai J.N."/>
            <person name="Chen C.Y."/>
            <person name="Tzean S.S."/>
            <person name="Ota Y."/>
            <person name="Hattori T."/>
            <person name="Sahashi N."/>
            <person name="Liou R.F."/>
            <person name="Kikuchi T."/>
            <person name="Tsai I.J."/>
        </authorList>
    </citation>
    <scope>NUCLEOTIDE SEQUENCE [LARGE SCALE GENOMIC DNA]</scope>
    <source>
        <strain evidence="6 7">FFPRI411160</strain>
    </source>
</reference>
<sequence length="146" mass="15529">MSSDLTWLLLRKSNSFLVKTVPEGPVFSKEPGNLTNLHSYKYSGLANAKTIDVSASASGIRVVTRKPSASVHAVKKARHVIGIRRGSGARRAAGIAAKLAKSGYRSDLRKAAVARVSALHASQKEKKPSPEKKLRGKKAVAAAKSD</sequence>
<dbReference type="EMBL" id="NBII01000002">
    <property type="protein sequence ID" value="PAV22588.1"/>
    <property type="molecule type" value="Genomic_DNA"/>
</dbReference>
<keyword evidence="7" id="KW-1185">Reference proteome</keyword>
<accession>A0A286USN2</accession>
<keyword evidence="2" id="KW-0689">Ribosomal protein</keyword>
<evidence type="ECO:0000313" key="7">
    <source>
        <dbReference type="Proteomes" id="UP000217199"/>
    </source>
</evidence>
<evidence type="ECO:0000256" key="1">
    <source>
        <dbReference type="ARBA" id="ARBA00007926"/>
    </source>
</evidence>
<dbReference type="Gene3D" id="3.30.390.110">
    <property type="match status" value="1"/>
</dbReference>
<dbReference type="Proteomes" id="UP000217199">
    <property type="component" value="Unassembled WGS sequence"/>
</dbReference>
<feature type="domain" description="Ribosomal eL28/Mak16" evidence="5">
    <location>
        <begin position="5"/>
        <end position="122"/>
    </location>
</feature>
<dbReference type="FunCoup" id="A0A286USN2">
    <property type="interactions" value="374"/>
</dbReference>
<feature type="compositionally biased region" description="Basic and acidic residues" evidence="4">
    <location>
        <begin position="122"/>
        <end position="133"/>
    </location>
</feature>
<dbReference type="Pfam" id="PF01778">
    <property type="entry name" value="Ribosomal_L28e"/>
    <property type="match status" value="1"/>
</dbReference>
<evidence type="ECO:0000256" key="2">
    <source>
        <dbReference type="ARBA" id="ARBA00022980"/>
    </source>
</evidence>
<evidence type="ECO:0000256" key="4">
    <source>
        <dbReference type="SAM" id="MobiDB-lite"/>
    </source>
</evidence>
<gene>
    <name evidence="6" type="ORF">PNOK_0254500</name>
</gene>